<dbReference type="OrthoDB" id="10047206at2759"/>
<protein>
    <recommendedName>
        <fullName evidence="1">Integrase zinc-binding domain-containing protein</fullName>
    </recommendedName>
</protein>
<dbReference type="AlphaFoldDB" id="A0A9Q0YME5"/>
<dbReference type="InterPro" id="IPR036397">
    <property type="entry name" value="RNaseH_sf"/>
</dbReference>
<dbReference type="InterPro" id="IPR052160">
    <property type="entry name" value="Gypsy_RT_Integrase-like"/>
</dbReference>
<organism evidence="2 3">
    <name type="scientific">Holothuria leucospilota</name>
    <name type="common">Black long sea cucumber</name>
    <name type="synonym">Mertensiothuria leucospilota</name>
    <dbReference type="NCBI Taxonomy" id="206669"/>
    <lineage>
        <taxon>Eukaryota</taxon>
        <taxon>Metazoa</taxon>
        <taxon>Echinodermata</taxon>
        <taxon>Eleutherozoa</taxon>
        <taxon>Echinozoa</taxon>
        <taxon>Holothuroidea</taxon>
        <taxon>Aspidochirotacea</taxon>
        <taxon>Aspidochirotida</taxon>
        <taxon>Holothuriidae</taxon>
        <taxon>Holothuria</taxon>
    </lineage>
</organism>
<feature type="domain" description="Integrase zinc-binding" evidence="1">
    <location>
        <begin position="2"/>
        <end position="46"/>
    </location>
</feature>
<gene>
    <name evidence="2" type="ORF">HOLleu_35666</name>
</gene>
<sequence length="109" mass="12032">MAHDSAMAGHLRVKKSLDKILANFYWPGIQGDVRRYCASCDVCQITIPNGNVSRVPLGSMPVIDSPFKRVAVDLVGPLQPITKRGNRYILTLVDYATRNPEAVPLPKID</sequence>
<comment type="caution">
    <text evidence="2">The sequence shown here is derived from an EMBL/GenBank/DDBJ whole genome shotgun (WGS) entry which is preliminary data.</text>
</comment>
<dbReference type="Gene3D" id="3.30.420.10">
    <property type="entry name" value="Ribonuclease H-like superfamily/Ribonuclease H"/>
    <property type="match status" value="1"/>
</dbReference>
<dbReference type="EMBL" id="JAIZAY010000019">
    <property type="protein sequence ID" value="KAJ8023294.1"/>
    <property type="molecule type" value="Genomic_DNA"/>
</dbReference>
<dbReference type="Proteomes" id="UP001152320">
    <property type="component" value="Chromosome 19"/>
</dbReference>
<dbReference type="InterPro" id="IPR041588">
    <property type="entry name" value="Integrase_H2C2"/>
</dbReference>
<dbReference type="Pfam" id="PF17921">
    <property type="entry name" value="Integrase_H2C2"/>
    <property type="match status" value="1"/>
</dbReference>
<dbReference type="GO" id="GO:0003676">
    <property type="term" value="F:nucleic acid binding"/>
    <property type="evidence" value="ECO:0007669"/>
    <property type="project" value="InterPro"/>
</dbReference>
<name>A0A9Q0YME5_HOLLE</name>
<dbReference type="SUPFAM" id="SSF53098">
    <property type="entry name" value="Ribonuclease H-like"/>
    <property type="match status" value="1"/>
</dbReference>
<dbReference type="PANTHER" id="PTHR47266">
    <property type="entry name" value="ENDONUCLEASE-RELATED"/>
    <property type="match status" value="1"/>
</dbReference>
<reference evidence="2" key="1">
    <citation type="submission" date="2021-10" db="EMBL/GenBank/DDBJ databases">
        <title>Tropical sea cucumber genome reveals ecological adaptation and Cuvierian tubules defense mechanism.</title>
        <authorList>
            <person name="Chen T."/>
        </authorList>
    </citation>
    <scope>NUCLEOTIDE SEQUENCE</scope>
    <source>
        <strain evidence="2">Nanhai2018</strain>
        <tissue evidence="2">Muscle</tissue>
    </source>
</reference>
<accession>A0A9Q0YME5</accession>
<evidence type="ECO:0000313" key="2">
    <source>
        <dbReference type="EMBL" id="KAJ8023294.1"/>
    </source>
</evidence>
<evidence type="ECO:0000313" key="3">
    <source>
        <dbReference type="Proteomes" id="UP001152320"/>
    </source>
</evidence>
<dbReference type="Gene3D" id="1.10.340.70">
    <property type="match status" value="1"/>
</dbReference>
<evidence type="ECO:0000259" key="1">
    <source>
        <dbReference type="Pfam" id="PF17921"/>
    </source>
</evidence>
<proteinExistence type="predicted"/>
<dbReference type="InterPro" id="IPR012337">
    <property type="entry name" value="RNaseH-like_sf"/>
</dbReference>
<keyword evidence="3" id="KW-1185">Reference proteome</keyword>